<reference evidence="1" key="1">
    <citation type="journal article" date="2020" name="Stud. Mycol.">
        <title>101 Dothideomycetes genomes: a test case for predicting lifestyles and emergence of pathogens.</title>
        <authorList>
            <person name="Haridas S."/>
            <person name="Albert R."/>
            <person name="Binder M."/>
            <person name="Bloem J."/>
            <person name="Labutti K."/>
            <person name="Salamov A."/>
            <person name="Andreopoulos B."/>
            <person name="Baker S."/>
            <person name="Barry K."/>
            <person name="Bills G."/>
            <person name="Bluhm B."/>
            <person name="Cannon C."/>
            <person name="Castanera R."/>
            <person name="Culley D."/>
            <person name="Daum C."/>
            <person name="Ezra D."/>
            <person name="Gonzalez J."/>
            <person name="Henrissat B."/>
            <person name="Kuo A."/>
            <person name="Liang C."/>
            <person name="Lipzen A."/>
            <person name="Lutzoni F."/>
            <person name="Magnuson J."/>
            <person name="Mondo S."/>
            <person name="Nolan M."/>
            <person name="Ohm R."/>
            <person name="Pangilinan J."/>
            <person name="Park H.-J."/>
            <person name="Ramirez L."/>
            <person name="Alfaro M."/>
            <person name="Sun H."/>
            <person name="Tritt A."/>
            <person name="Yoshinaga Y."/>
            <person name="Zwiers L.-H."/>
            <person name="Turgeon B."/>
            <person name="Goodwin S."/>
            <person name="Spatafora J."/>
            <person name="Crous P."/>
            <person name="Grigoriev I."/>
        </authorList>
    </citation>
    <scope>NUCLEOTIDE SEQUENCE</scope>
    <source>
        <strain evidence="1">CBS 122367</strain>
    </source>
</reference>
<dbReference type="AlphaFoldDB" id="A0A6G1JDI8"/>
<evidence type="ECO:0008006" key="3">
    <source>
        <dbReference type="Google" id="ProtNLM"/>
    </source>
</evidence>
<gene>
    <name evidence="1" type="ORF">K458DRAFT_385769</name>
</gene>
<protein>
    <recommendedName>
        <fullName evidence="3">Fungal N-terminal domain-containing protein</fullName>
    </recommendedName>
</protein>
<dbReference type="OrthoDB" id="7464126at2759"/>
<evidence type="ECO:0000313" key="2">
    <source>
        <dbReference type="Proteomes" id="UP000799291"/>
    </source>
</evidence>
<accession>A0A6G1JDI8</accession>
<evidence type="ECO:0000313" key="1">
    <source>
        <dbReference type="EMBL" id="KAF2688203.1"/>
    </source>
</evidence>
<dbReference type="EMBL" id="MU005574">
    <property type="protein sequence ID" value="KAF2688203.1"/>
    <property type="molecule type" value="Genomic_DNA"/>
</dbReference>
<proteinExistence type="predicted"/>
<name>A0A6G1JDI8_9PLEO</name>
<sequence>MSFGVSISDIIKLCEVASRVYKNCRDCTGEYKTLTTEARNLANLLDDISDKYNSIPENKKQQLLDVFEACVDVLHELDKILVHYNSLDTRSQRAWDRLKWDPERSKALRERLTSSVVMLNGFYNSLIYDSQVLILEALGRLERDYKGGHREESIASVRQITFDVAGNKSDDDDAAWFQIIRDLEDVGITRRDALEYRDFIVDWFVKAVNEGRLAEERVDSPTFPTVLRELEDALPALSPNPSFNPTLETRISQKAQPISLENALNCSVSISNQSSLIVHGNESAEDGLTRRARRIMAAWKKREFSTAGGLLEDQLADVERGETSTLTGRTVQPDRRLLRHLIGVCASYSGDYLKAKKTFDGVFNGLYLNSANLDEGDIAAARWLGDVCLHLREPRNTALAWSVALSGLIGRFGEQRDLTQIVFDELAVLNSWLNSLRQLHQALKQDNDPSDIFLNTRVEEKRCLITSVVGRLKLANSLRNLILNERPLTTSHSWRPLTAWGVDEYMLYAPPFEMRSWPLQWDSTFLPTDAVIMEQYMEALAFRLSATTALGERELPITLLMNGRELDYATKRSQKWLVEAVANGLDDLGIDRRVQDTTIICRFSMKSRGFVYEAGICIKFKKLRLRKMYGLKVTEVQWATRTIPRLDDTSFGSREVIRSSADFLDTLRSILDKAERAEKALSMTCVEPIRLDGTDGGLDADHRFRTTEPSKAKPEINWVAT</sequence>
<keyword evidence="2" id="KW-1185">Reference proteome</keyword>
<organism evidence="1 2">
    <name type="scientific">Lentithecium fluviatile CBS 122367</name>
    <dbReference type="NCBI Taxonomy" id="1168545"/>
    <lineage>
        <taxon>Eukaryota</taxon>
        <taxon>Fungi</taxon>
        <taxon>Dikarya</taxon>
        <taxon>Ascomycota</taxon>
        <taxon>Pezizomycotina</taxon>
        <taxon>Dothideomycetes</taxon>
        <taxon>Pleosporomycetidae</taxon>
        <taxon>Pleosporales</taxon>
        <taxon>Massarineae</taxon>
        <taxon>Lentitheciaceae</taxon>
        <taxon>Lentithecium</taxon>
    </lineage>
</organism>
<dbReference type="Proteomes" id="UP000799291">
    <property type="component" value="Unassembled WGS sequence"/>
</dbReference>